<feature type="domain" description="FYVE-type" evidence="13">
    <location>
        <begin position="106"/>
        <end position="166"/>
    </location>
</feature>
<dbReference type="SMART" id="SM00228">
    <property type="entry name" value="PDZ"/>
    <property type="match status" value="1"/>
</dbReference>
<dbReference type="GO" id="GO:0048788">
    <property type="term" value="C:cytoskeleton of presynaptic active zone"/>
    <property type="evidence" value="ECO:0007669"/>
    <property type="project" value="TreeGrafter"/>
</dbReference>
<dbReference type="FunFam" id="2.30.42.10:FF:000003">
    <property type="entry name" value="Regulating synaptic membrane exocytosis protein 1, putative"/>
    <property type="match status" value="1"/>
</dbReference>
<dbReference type="GeneTree" id="ENSGT00940000155134"/>
<dbReference type="InterPro" id="IPR011011">
    <property type="entry name" value="Znf_FYVE_PHD"/>
</dbReference>
<dbReference type="PROSITE" id="PS50004">
    <property type="entry name" value="C2"/>
    <property type="match status" value="2"/>
</dbReference>
<feature type="compositionally biased region" description="Pro residues" evidence="10">
    <location>
        <begin position="10"/>
        <end position="20"/>
    </location>
</feature>
<feature type="compositionally biased region" description="Low complexity" evidence="10">
    <location>
        <begin position="906"/>
        <end position="915"/>
    </location>
</feature>
<proteinExistence type="predicted"/>
<dbReference type="GO" id="GO:0008270">
    <property type="term" value="F:zinc ion binding"/>
    <property type="evidence" value="ECO:0007669"/>
    <property type="project" value="UniProtKB-KW"/>
</dbReference>
<feature type="compositionally biased region" description="Polar residues" evidence="10">
    <location>
        <begin position="206"/>
        <end position="227"/>
    </location>
</feature>
<evidence type="ECO:0000256" key="7">
    <source>
        <dbReference type="ARBA" id="ARBA00023018"/>
    </source>
</evidence>
<dbReference type="PANTHER" id="PTHR12157:SF18">
    <property type="entry name" value="REGULATING SYNAPTIC MEMBRANE EXOCYTOSIS PROTEIN 1"/>
    <property type="match status" value="1"/>
</dbReference>
<reference evidence="15" key="2">
    <citation type="submission" date="2025-08" db="UniProtKB">
        <authorList>
            <consortium name="Ensembl"/>
        </authorList>
    </citation>
    <scope>IDENTIFICATION</scope>
</reference>
<dbReference type="GO" id="GO:2000300">
    <property type="term" value="P:regulation of synaptic vesicle exocytosis"/>
    <property type="evidence" value="ECO:0007669"/>
    <property type="project" value="TreeGrafter"/>
</dbReference>
<dbReference type="Ensembl" id="ENSAOCT00000001488.2">
    <property type="protein sequence ID" value="ENSAOCP00000008207.2"/>
    <property type="gene ID" value="ENSAOCG00000012252.2"/>
</dbReference>
<dbReference type="Pfam" id="PF00595">
    <property type="entry name" value="PDZ"/>
    <property type="match status" value="1"/>
</dbReference>
<evidence type="ECO:0000256" key="8">
    <source>
        <dbReference type="ARBA" id="ARBA00034103"/>
    </source>
</evidence>
<evidence type="ECO:0000256" key="3">
    <source>
        <dbReference type="ARBA" id="ARBA00022737"/>
    </source>
</evidence>
<dbReference type="InterPro" id="IPR013083">
    <property type="entry name" value="Znf_RING/FYVE/PHD"/>
</dbReference>
<keyword evidence="4 9" id="KW-0863">Zinc-finger</keyword>
<evidence type="ECO:0000256" key="9">
    <source>
        <dbReference type="PROSITE-ProRule" id="PRU00091"/>
    </source>
</evidence>
<evidence type="ECO:0000313" key="15">
    <source>
        <dbReference type="Ensembl" id="ENSAOCP00000008207.2"/>
    </source>
</evidence>
<feature type="region of interest" description="Disordered" evidence="10">
    <location>
        <begin position="1085"/>
        <end position="1116"/>
    </location>
</feature>
<feature type="domain" description="C2" evidence="11">
    <location>
        <begin position="1191"/>
        <end position="1309"/>
    </location>
</feature>
<feature type="compositionally biased region" description="Low complexity" evidence="10">
    <location>
        <begin position="996"/>
        <end position="1014"/>
    </location>
</feature>
<feature type="compositionally biased region" description="Gly residues" evidence="10">
    <location>
        <begin position="332"/>
        <end position="353"/>
    </location>
</feature>
<feature type="compositionally biased region" description="Basic and acidic residues" evidence="10">
    <location>
        <begin position="308"/>
        <end position="320"/>
    </location>
</feature>
<evidence type="ECO:0000256" key="1">
    <source>
        <dbReference type="ARBA" id="ARBA00022553"/>
    </source>
</evidence>
<dbReference type="GO" id="GO:0031267">
    <property type="term" value="F:small GTPase binding"/>
    <property type="evidence" value="ECO:0007669"/>
    <property type="project" value="InterPro"/>
</dbReference>
<reference evidence="15" key="3">
    <citation type="submission" date="2025-09" db="UniProtKB">
        <authorList>
            <consortium name="Ensembl"/>
        </authorList>
    </citation>
    <scope>IDENTIFICATION</scope>
</reference>
<evidence type="ECO:0000256" key="2">
    <source>
        <dbReference type="ARBA" id="ARBA00022723"/>
    </source>
</evidence>
<feature type="compositionally biased region" description="Low complexity" evidence="10">
    <location>
        <begin position="322"/>
        <end position="331"/>
    </location>
</feature>
<keyword evidence="16" id="KW-1185">Reference proteome</keyword>
<reference evidence="15 16" key="1">
    <citation type="submission" date="2022-01" db="EMBL/GenBank/DDBJ databases">
        <title>A chromosome-scale genome assembly of the false clownfish, Amphiprion ocellaris.</title>
        <authorList>
            <person name="Ryu T."/>
        </authorList>
    </citation>
    <scope>NUCLEOTIDE SEQUENCE [LARGE SCALE GENOMIC DNA]</scope>
</reference>
<evidence type="ECO:0000313" key="16">
    <source>
        <dbReference type="Proteomes" id="UP001501940"/>
    </source>
</evidence>
<keyword evidence="7" id="KW-0770">Synapse</keyword>
<keyword evidence="5" id="KW-0221">Differentiation</keyword>
<dbReference type="PROSITE" id="PS50106">
    <property type="entry name" value="PDZ"/>
    <property type="match status" value="1"/>
</dbReference>
<feature type="region of interest" description="Disordered" evidence="10">
    <location>
        <begin position="780"/>
        <end position="933"/>
    </location>
</feature>
<dbReference type="GO" id="GO:0050806">
    <property type="term" value="P:positive regulation of synaptic transmission"/>
    <property type="evidence" value="ECO:0007669"/>
    <property type="project" value="TreeGrafter"/>
</dbReference>
<dbReference type="SMART" id="SM00239">
    <property type="entry name" value="C2"/>
    <property type="match status" value="2"/>
</dbReference>
<dbReference type="PROSITE" id="PS50178">
    <property type="entry name" value="ZF_FYVE"/>
    <property type="match status" value="1"/>
</dbReference>
<dbReference type="PROSITE" id="PS50916">
    <property type="entry name" value="RABBD"/>
    <property type="match status" value="1"/>
</dbReference>
<dbReference type="Gene3D" id="2.60.40.150">
    <property type="entry name" value="C2 domain"/>
    <property type="match status" value="2"/>
</dbReference>
<dbReference type="InterPro" id="IPR001478">
    <property type="entry name" value="PDZ"/>
</dbReference>
<dbReference type="InterPro" id="IPR000008">
    <property type="entry name" value="C2_dom"/>
</dbReference>
<dbReference type="CDD" id="cd06714">
    <property type="entry name" value="PDZ_RIM-like"/>
    <property type="match status" value="1"/>
</dbReference>
<comment type="subcellular location">
    <subcellularLocation>
        <location evidence="8">Synapse</location>
    </subcellularLocation>
</comment>
<feature type="domain" description="RabBD" evidence="14">
    <location>
        <begin position="21"/>
        <end position="178"/>
    </location>
</feature>
<dbReference type="Gene3D" id="2.30.42.10">
    <property type="match status" value="1"/>
</dbReference>
<dbReference type="FunFam" id="3.30.40.10:FF:000453">
    <property type="entry name" value="Uncharacterized protein, isoform D"/>
    <property type="match status" value="1"/>
</dbReference>
<evidence type="ECO:0000259" key="11">
    <source>
        <dbReference type="PROSITE" id="PS50004"/>
    </source>
</evidence>
<keyword evidence="1" id="KW-0597">Phosphoprotein</keyword>
<evidence type="ECO:0000259" key="12">
    <source>
        <dbReference type="PROSITE" id="PS50106"/>
    </source>
</evidence>
<dbReference type="FunFam" id="2.60.40.150:FF:000001">
    <property type="entry name" value="Regulating synaptic membrane exocytosis 3, isoform CRA_a"/>
    <property type="match status" value="1"/>
</dbReference>
<dbReference type="InterPro" id="IPR017455">
    <property type="entry name" value="Znf_FYVE-rel"/>
</dbReference>
<dbReference type="InterPro" id="IPR054386">
    <property type="entry name" value="RIM_Znf"/>
</dbReference>
<feature type="compositionally biased region" description="Polar residues" evidence="10">
    <location>
        <begin position="413"/>
        <end position="424"/>
    </location>
</feature>
<dbReference type="GO" id="GO:0048791">
    <property type="term" value="P:calcium ion-regulated exocytosis of neurotransmitter"/>
    <property type="evidence" value="ECO:0007669"/>
    <property type="project" value="TreeGrafter"/>
</dbReference>
<dbReference type="InterPro" id="IPR010911">
    <property type="entry name" value="Rab_BD"/>
</dbReference>
<evidence type="ECO:0000256" key="4">
    <source>
        <dbReference type="ARBA" id="ARBA00022771"/>
    </source>
</evidence>
<dbReference type="InterPro" id="IPR035892">
    <property type="entry name" value="C2_domain_sf"/>
</dbReference>
<dbReference type="GO" id="GO:0048167">
    <property type="term" value="P:regulation of synaptic plasticity"/>
    <property type="evidence" value="ECO:0007669"/>
    <property type="project" value="TreeGrafter"/>
</dbReference>
<organism evidence="15 16">
    <name type="scientific">Amphiprion ocellaris</name>
    <name type="common">Clown anemonefish</name>
    <dbReference type="NCBI Taxonomy" id="80972"/>
    <lineage>
        <taxon>Eukaryota</taxon>
        <taxon>Metazoa</taxon>
        <taxon>Chordata</taxon>
        <taxon>Craniata</taxon>
        <taxon>Vertebrata</taxon>
        <taxon>Euteleostomi</taxon>
        <taxon>Actinopterygii</taxon>
        <taxon>Neopterygii</taxon>
        <taxon>Teleostei</taxon>
        <taxon>Neoteleostei</taxon>
        <taxon>Acanthomorphata</taxon>
        <taxon>Ovalentaria</taxon>
        <taxon>Pomacentridae</taxon>
        <taxon>Amphiprion</taxon>
    </lineage>
</organism>
<feature type="compositionally biased region" description="Basic and acidic residues" evidence="10">
    <location>
        <begin position="797"/>
        <end position="818"/>
    </location>
</feature>
<dbReference type="GO" id="GO:0044325">
    <property type="term" value="F:transmembrane transporter binding"/>
    <property type="evidence" value="ECO:0007669"/>
    <property type="project" value="TreeGrafter"/>
</dbReference>
<dbReference type="Pfam" id="PF22601">
    <property type="entry name" value="RIM2a_ZnF"/>
    <property type="match status" value="1"/>
</dbReference>
<dbReference type="GO" id="GO:0042391">
    <property type="term" value="P:regulation of membrane potential"/>
    <property type="evidence" value="ECO:0007669"/>
    <property type="project" value="TreeGrafter"/>
</dbReference>
<dbReference type="SUPFAM" id="SSF50156">
    <property type="entry name" value="PDZ domain-like"/>
    <property type="match status" value="1"/>
</dbReference>
<feature type="domain" description="PDZ" evidence="12">
    <location>
        <begin position="507"/>
        <end position="600"/>
    </location>
</feature>
<protein>
    <recommendedName>
        <fullName evidence="17">Regulating synaptic membrane exocytosis 1a</fullName>
    </recommendedName>
</protein>
<feature type="region of interest" description="Disordered" evidence="10">
    <location>
        <begin position="605"/>
        <end position="637"/>
    </location>
</feature>
<evidence type="ECO:0000259" key="14">
    <source>
        <dbReference type="PROSITE" id="PS50916"/>
    </source>
</evidence>
<name>A0A3Q1B2F9_AMPOC</name>
<keyword evidence="3" id="KW-0677">Repeat</keyword>
<dbReference type="Pfam" id="PF00168">
    <property type="entry name" value="C2"/>
    <property type="match status" value="2"/>
</dbReference>
<dbReference type="SUPFAM" id="SSF57903">
    <property type="entry name" value="FYVE/PHD zinc finger"/>
    <property type="match status" value="1"/>
</dbReference>
<dbReference type="Gene3D" id="3.30.40.10">
    <property type="entry name" value="Zinc/RING finger domain, C3HC4 (zinc finger)"/>
    <property type="match status" value="1"/>
</dbReference>
<feature type="compositionally biased region" description="Basic and acidic residues" evidence="10">
    <location>
        <begin position="271"/>
        <end position="298"/>
    </location>
</feature>
<dbReference type="InterPro" id="IPR036034">
    <property type="entry name" value="PDZ_sf"/>
</dbReference>
<dbReference type="InterPro" id="IPR039032">
    <property type="entry name" value="Rim-like"/>
</dbReference>
<dbReference type="SUPFAM" id="SSF49562">
    <property type="entry name" value="C2 domain (Calcium/lipid-binding domain, CaLB)"/>
    <property type="match status" value="2"/>
</dbReference>
<feature type="region of interest" description="Disordered" evidence="10">
    <location>
        <begin position="1"/>
        <end position="27"/>
    </location>
</feature>
<feature type="region of interest" description="Disordered" evidence="10">
    <location>
        <begin position="171"/>
        <end position="470"/>
    </location>
</feature>
<feature type="compositionally biased region" description="Basic residues" evidence="10">
    <location>
        <begin position="1025"/>
        <end position="1039"/>
    </location>
</feature>
<feature type="compositionally biased region" description="Basic and acidic residues" evidence="10">
    <location>
        <begin position="964"/>
        <end position="992"/>
    </location>
</feature>
<evidence type="ECO:0000259" key="13">
    <source>
        <dbReference type="PROSITE" id="PS50178"/>
    </source>
</evidence>
<feature type="region of interest" description="Disordered" evidence="10">
    <location>
        <begin position="949"/>
        <end position="1039"/>
    </location>
</feature>
<evidence type="ECO:0000256" key="6">
    <source>
        <dbReference type="ARBA" id="ARBA00022833"/>
    </source>
</evidence>
<dbReference type="GO" id="GO:0042734">
    <property type="term" value="C:presynaptic membrane"/>
    <property type="evidence" value="ECO:0007669"/>
    <property type="project" value="TreeGrafter"/>
</dbReference>
<dbReference type="GO" id="GO:0030154">
    <property type="term" value="P:cell differentiation"/>
    <property type="evidence" value="ECO:0007669"/>
    <property type="project" value="UniProtKB-KW"/>
</dbReference>
<evidence type="ECO:0008006" key="17">
    <source>
        <dbReference type="Google" id="ProtNLM"/>
    </source>
</evidence>
<dbReference type="PANTHER" id="PTHR12157">
    <property type="entry name" value="REGULATING SYNAPTIC MEMBRANE EXOCYTOSIS PROTEIN"/>
    <property type="match status" value="1"/>
</dbReference>
<keyword evidence="2" id="KW-0479">Metal-binding</keyword>
<keyword evidence="6" id="KW-0862">Zinc</keyword>
<dbReference type="FunFam" id="2.60.40.150:FF:000003">
    <property type="entry name" value="Regulating synaptic membrane exocytosis protein 2"/>
    <property type="match status" value="1"/>
</dbReference>
<dbReference type="CDD" id="cd04028">
    <property type="entry name" value="C2B_RIM1alpha"/>
    <property type="match status" value="1"/>
</dbReference>
<accession>A0A3Q1B2F9</accession>
<feature type="domain" description="C2" evidence="11">
    <location>
        <begin position="652"/>
        <end position="777"/>
    </location>
</feature>
<dbReference type="Proteomes" id="UP001501940">
    <property type="component" value="Chromosome 16"/>
</dbReference>
<feature type="compositionally biased region" description="Polar residues" evidence="10">
    <location>
        <begin position="952"/>
        <end position="963"/>
    </location>
</feature>
<evidence type="ECO:0000256" key="10">
    <source>
        <dbReference type="SAM" id="MobiDB-lite"/>
    </source>
</evidence>
<dbReference type="CDD" id="cd04031">
    <property type="entry name" value="C2A_RIM1alpha"/>
    <property type="match status" value="1"/>
</dbReference>
<feature type="compositionally biased region" description="Basic and acidic residues" evidence="10">
    <location>
        <begin position="879"/>
        <end position="900"/>
    </location>
</feature>
<dbReference type="GO" id="GO:0006886">
    <property type="term" value="P:intracellular protein transport"/>
    <property type="evidence" value="ECO:0007669"/>
    <property type="project" value="InterPro"/>
</dbReference>
<sequence>MFASVGPRGGPRPPVAPAIPEPDLSHLTEDERKIIMAVLARQREEEAKEEAMLKEEKPIQARTVNLVGQKKPPQQNDVRGIQQQLSSYRETVIRQASAAAGSAVHRDDAPTCGICHKTKFADGCGNLCSYCQTKFCARCGGRVSLRSNTEEKVVIWVCNNCRKQQELLTKPGEWFTGPPGKNASLGSAVSEPSVCQTAGDKKLRSRSQAPPGSSTAIQDPNRLSTGGTLPGTDARSLSEPPRDTRNGRGGAGAGRGERRQGQPRLQTQVSMDRDLRGEPRERRDNWRLTKGRSLEHDPVGGGGGGGVRRTEEGGYHHMDHSGGPPRQAGQAPPGGRGHPVSGQGRGMGIGEVGDGTRPGQRTVGGVGGPHEHTLSQQGPPELREPSGSGPGSVPGQGPVVRRTKREKAESMLRNDSLSSDQSESLRPPPPRPHKSKRALGAGGKRQASVSSSEEEGGTTPEYSSCEDAEIESVSERGDWECFPHDPNVFHHPVTWQPSKEGDHLIGRITLSKRSATMPKEAGALLGLKVVGGRVTESGRLGAFITKVKKGSLADVVGHLRAGDEVLQWNGKLLPGATMKEVYNIILESQAEPQVELVVSRPIGDIPRIPDTPHPPLESTGSSSFESQKMERPSLNVLSPSSPGMLQDAPQLMPGQLSVKLWYDKVGHQLIVNVLQAVDLPLRPDGRPRSPYIKMYFLPDRSDKSKRRTKAVKKTCEPKWNQTFVYTHVHRRDFRNHMLELTVWDQPRSPEEDSTFMGEILIELETALLDDKPHWYPLQTHDVSSIPLPQPSPYLPRRHTDAPGKKLQPDGRGRERQRESTSTLEVPEKQRTPAHHIRSRSVSPHREEQGRIRSRPPNVPTQRSLDDELPHTRRSRSPTRHYDPARGGRHQGEDYLDDRGHLQGGASLSSSVTSSSARRVRQLPQLPPKSNTAEQALVAEERVRQLQMRVHSNRVSAATTSSQQDLDRTLKNKREIYRDQRRSSENVSHKSSDSDVSDVSAISRTSSASRISSTSYMSIQSERPRGRFSRAMRASGRHMMKSTSVSGEIYGMEHADGSQSDTALGSLGSGIKKRRSSLSQRVVAILPSRRSRSTSQLSQTEASTGKKVGKAGSSSIQRSVETGMAVEYPRGGSAMNRQASRESTDGSMNSYSSEGNLIFSGMRLGADSQFSDFLDGLGPGQLVGRQTLATPAMGDVQIGLMDKKGQLEVEVIRARGLTPKPGSKSLPAPYVKVYLLDNGTCKAKKKTKIARKTLEPLYQQHLLFDESPQGKVLQVIVWGDYGRLDHKCFMGVAQILLEDLDLSSTVIGWYKLFPPSSLVDPTLAPLTRLASQTSLDSSGPPPGVRS</sequence>
<evidence type="ECO:0000256" key="5">
    <source>
        <dbReference type="ARBA" id="ARBA00022782"/>
    </source>
</evidence>